<dbReference type="PANTHER" id="PTHR14413">
    <property type="entry name" value="RIBOSOMAL PROTEIN L17"/>
    <property type="match status" value="1"/>
</dbReference>
<reference evidence="6 7" key="1">
    <citation type="journal article" date="2016" name="Nat. Commun.">
        <title>Thousands of microbial genomes shed light on interconnected biogeochemical processes in an aquifer system.</title>
        <authorList>
            <person name="Anantharaman K."/>
            <person name="Brown C.T."/>
            <person name="Hug L.A."/>
            <person name="Sharon I."/>
            <person name="Castelle C.J."/>
            <person name="Probst A.J."/>
            <person name="Thomas B.C."/>
            <person name="Singh A."/>
            <person name="Wilkins M.J."/>
            <person name="Karaoz U."/>
            <person name="Brodie E.L."/>
            <person name="Williams K.H."/>
            <person name="Hubbard S.S."/>
            <person name="Banfield J.F."/>
        </authorList>
    </citation>
    <scope>NUCLEOTIDE SEQUENCE [LARGE SCALE GENOMIC DNA]</scope>
</reference>
<protein>
    <recommendedName>
        <fullName evidence="4">Large ribosomal subunit protein bL17</fullName>
    </recommendedName>
</protein>
<comment type="similarity">
    <text evidence="1 4 5">Belongs to the bacterial ribosomal protein bL17 family.</text>
</comment>
<organism evidence="6 7">
    <name type="scientific">Candidatus Nealsonbacteria bacterium RIFCSPHIGHO2_01_FULL_38_55</name>
    <dbReference type="NCBI Taxonomy" id="1801664"/>
    <lineage>
        <taxon>Bacteria</taxon>
        <taxon>Candidatus Nealsoniibacteriota</taxon>
    </lineage>
</organism>
<dbReference type="GO" id="GO:0022625">
    <property type="term" value="C:cytosolic large ribosomal subunit"/>
    <property type="evidence" value="ECO:0007669"/>
    <property type="project" value="TreeGrafter"/>
</dbReference>
<evidence type="ECO:0000313" key="7">
    <source>
        <dbReference type="Proteomes" id="UP000177360"/>
    </source>
</evidence>
<evidence type="ECO:0000313" key="6">
    <source>
        <dbReference type="EMBL" id="OGZ19443.1"/>
    </source>
</evidence>
<dbReference type="Gene3D" id="3.90.1030.10">
    <property type="entry name" value="Ribosomal protein L17"/>
    <property type="match status" value="1"/>
</dbReference>
<sequence length="116" mass="13155">MNKRKKGRKFSRKSDVRKALLRALISALFLREKIKTTKAKAKEMSGFAEKFITKAKKGDLSSRRILAGYFTPALVKKLINDIAPRYKERNGGYTRVIKLGPRKSDGAKMAIIELVK</sequence>
<evidence type="ECO:0000256" key="2">
    <source>
        <dbReference type="ARBA" id="ARBA00022980"/>
    </source>
</evidence>
<dbReference type="InterPro" id="IPR000456">
    <property type="entry name" value="Ribosomal_bL17"/>
</dbReference>
<evidence type="ECO:0000256" key="4">
    <source>
        <dbReference type="HAMAP-Rule" id="MF_01368"/>
    </source>
</evidence>
<dbReference type="Pfam" id="PF01196">
    <property type="entry name" value="Ribosomal_L17"/>
    <property type="match status" value="1"/>
</dbReference>
<evidence type="ECO:0000256" key="5">
    <source>
        <dbReference type="RuleBase" id="RU000660"/>
    </source>
</evidence>
<dbReference type="GO" id="GO:0006412">
    <property type="term" value="P:translation"/>
    <property type="evidence" value="ECO:0007669"/>
    <property type="project" value="UniProtKB-UniRule"/>
</dbReference>
<comment type="caution">
    <text evidence="6">The sequence shown here is derived from an EMBL/GenBank/DDBJ whole genome shotgun (WGS) entry which is preliminary data.</text>
</comment>
<dbReference type="PANTHER" id="PTHR14413:SF16">
    <property type="entry name" value="LARGE RIBOSOMAL SUBUNIT PROTEIN BL17M"/>
    <property type="match status" value="1"/>
</dbReference>
<keyword evidence="2 4" id="KW-0689">Ribosomal protein</keyword>
<dbReference type="NCBIfam" id="TIGR00059">
    <property type="entry name" value="L17"/>
    <property type="match status" value="1"/>
</dbReference>
<dbReference type="InterPro" id="IPR036373">
    <property type="entry name" value="Ribosomal_bL17_sf"/>
</dbReference>
<dbReference type="SUPFAM" id="SSF64263">
    <property type="entry name" value="Prokaryotic ribosomal protein L17"/>
    <property type="match status" value="1"/>
</dbReference>
<dbReference type="GO" id="GO:0003735">
    <property type="term" value="F:structural constituent of ribosome"/>
    <property type="evidence" value="ECO:0007669"/>
    <property type="project" value="InterPro"/>
</dbReference>
<keyword evidence="3 4" id="KW-0687">Ribonucleoprotein</keyword>
<gene>
    <name evidence="4" type="primary">rplQ</name>
    <name evidence="6" type="ORF">A2626_01215</name>
</gene>
<proteinExistence type="inferred from homology"/>
<evidence type="ECO:0000256" key="1">
    <source>
        <dbReference type="ARBA" id="ARBA00008777"/>
    </source>
</evidence>
<dbReference type="Proteomes" id="UP000177360">
    <property type="component" value="Unassembled WGS sequence"/>
</dbReference>
<name>A0A1G2E0V2_9BACT</name>
<dbReference type="AlphaFoldDB" id="A0A1G2E0V2"/>
<comment type="subunit">
    <text evidence="4">Part of the 50S ribosomal subunit. Contacts protein L32.</text>
</comment>
<dbReference type="HAMAP" id="MF_01368">
    <property type="entry name" value="Ribosomal_bL17"/>
    <property type="match status" value="1"/>
</dbReference>
<dbReference type="EMBL" id="MHLZ01000032">
    <property type="protein sequence ID" value="OGZ19443.1"/>
    <property type="molecule type" value="Genomic_DNA"/>
</dbReference>
<accession>A0A1G2E0V2</accession>
<evidence type="ECO:0000256" key="3">
    <source>
        <dbReference type="ARBA" id="ARBA00023274"/>
    </source>
</evidence>